<keyword evidence="2" id="KW-1185">Reference proteome</keyword>
<proteinExistence type="predicted"/>
<organism evidence="1 2">
    <name type="scientific">Streptomyces tremellae</name>
    <dbReference type="NCBI Taxonomy" id="1124239"/>
    <lineage>
        <taxon>Bacteria</taxon>
        <taxon>Bacillati</taxon>
        <taxon>Actinomycetota</taxon>
        <taxon>Actinomycetes</taxon>
        <taxon>Kitasatosporales</taxon>
        <taxon>Streptomycetaceae</taxon>
        <taxon>Streptomyces</taxon>
    </lineage>
</organism>
<dbReference type="InterPro" id="IPR029062">
    <property type="entry name" value="Class_I_gatase-like"/>
</dbReference>
<dbReference type="EMBL" id="BAABEP010000003">
    <property type="protein sequence ID" value="GAA3712272.1"/>
    <property type="molecule type" value="Genomic_DNA"/>
</dbReference>
<comment type="caution">
    <text evidence="1">The sequence shown here is derived from an EMBL/GenBank/DDBJ whole genome shotgun (WGS) entry which is preliminary data.</text>
</comment>
<protein>
    <submittedName>
        <fullName evidence="1">Uncharacterized protein</fullName>
    </submittedName>
</protein>
<evidence type="ECO:0000313" key="1">
    <source>
        <dbReference type="EMBL" id="GAA3712272.1"/>
    </source>
</evidence>
<dbReference type="RefSeq" id="WP_425588188.1">
    <property type="nucleotide sequence ID" value="NZ_BAABEP010000003.1"/>
</dbReference>
<reference evidence="2" key="1">
    <citation type="journal article" date="2019" name="Int. J. Syst. Evol. Microbiol.">
        <title>The Global Catalogue of Microorganisms (GCM) 10K type strain sequencing project: providing services to taxonomists for standard genome sequencing and annotation.</title>
        <authorList>
            <consortium name="The Broad Institute Genomics Platform"/>
            <consortium name="The Broad Institute Genome Sequencing Center for Infectious Disease"/>
            <person name="Wu L."/>
            <person name="Ma J."/>
        </authorList>
    </citation>
    <scope>NUCLEOTIDE SEQUENCE [LARGE SCALE GENOMIC DNA]</scope>
    <source>
        <strain evidence="2">JCM 30846</strain>
    </source>
</reference>
<name>A0ABP7E1Y4_9ACTN</name>
<dbReference type="SUPFAM" id="SSF52317">
    <property type="entry name" value="Class I glutamine amidotransferase-like"/>
    <property type="match status" value="1"/>
</dbReference>
<accession>A0ABP7E1Y4</accession>
<evidence type="ECO:0000313" key="2">
    <source>
        <dbReference type="Proteomes" id="UP001499884"/>
    </source>
</evidence>
<gene>
    <name evidence="1" type="ORF">GCM10023082_07530</name>
</gene>
<sequence>MAEILFVLTGARHWMLKDGHRHPTGYWAEEFTAPCTVLTDAGHRITVPVCLCVEDRGGIVK</sequence>
<dbReference type="Gene3D" id="3.40.50.880">
    <property type="match status" value="1"/>
</dbReference>
<dbReference type="Proteomes" id="UP001499884">
    <property type="component" value="Unassembled WGS sequence"/>
</dbReference>